<dbReference type="EMBL" id="JN088361">
    <property type="protein sequence ID" value="AFJ52988.1"/>
    <property type="molecule type" value="Genomic_DNA"/>
</dbReference>
<evidence type="ECO:0000256" key="2">
    <source>
        <dbReference type="ARBA" id="ARBA00009995"/>
    </source>
</evidence>
<dbReference type="PANTHER" id="PTHR11926">
    <property type="entry name" value="GLUCOSYL/GLUCURONOSYL TRANSFERASES"/>
    <property type="match status" value="1"/>
</dbReference>
<dbReference type="AlphaFoldDB" id="I2BH92"/>
<comment type="similarity">
    <text evidence="2">Belongs to the UDP-glycosyltransferase family.</text>
</comment>
<dbReference type="GO" id="GO:0080044">
    <property type="term" value="F:quercetin 7-O-glucosyltransferase activity"/>
    <property type="evidence" value="ECO:0007669"/>
    <property type="project" value="TreeGrafter"/>
</dbReference>
<evidence type="ECO:0000313" key="6">
    <source>
        <dbReference type="EMBL" id="AFJ52988.1"/>
    </source>
</evidence>
<comment type="pathway">
    <text evidence="1">Pigment biosynthesis; anthocyanin biosynthesis.</text>
</comment>
<evidence type="ECO:0000256" key="4">
    <source>
        <dbReference type="ARBA" id="ARBA00022679"/>
    </source>
</evidence>
<dbReference type="GO" id="GO:0080043">
    <property type="term" value="F:quercetin 3-O-glucosyltransferase activity"/>
    <property type="evidence" value="ECO:0007669"/>
    <property type="project" value="TreeGrafter"/>
</dbReference>
<evidence type="ECO:0000256" key="5">
    <source>
        <dbReference type="ARBA" id="ARBA00047606"/>
    </source>
</evidence>
<reference evidence="6" key="1">
    <citation type="journal article" date="2012" name="BMC Genomics">
        <title>Phylogenomic analysis of UDP glycosyltransferase 1 multigene family in Linum usitatissimum identified genes with varied expression patterns.</title>
        <authorList>
            <person name="Barvkar V.T."/>
            <person name="Pardeshi V.C."/>
            <person name="Kale S.M."/>
            <person name="Kadoo N.Y."/>
            <person name="Gupta V.S."/>
        </authorList>
    </citation>
    <scope>NUCLEOTIDE SEQUENCE</scope>
</reference>
<sequence length="484" mass="54035">MAKQPHVLVVPLPAQGHLLPLMKLARKLANRGINVTVMNLETIHRKIIHAMPTRVRLVGVPDGLELDHRHDLVKQMECLERVMPGQLRSQLVEGEVVCVIADVSLAWAFHEAKAMGTKTAAFYPASAATLSLLLDIPRLLQLRILDHDGVGLTESSIGMAKEIPSWEANELPWSHPAYTDELRKLSFQSCCFNVRECSQNSDYMLVNSSQELEPSAFRLIPNAFPIGPLQISTDIDPDDDTDNSVLVGSLWPEDQTCLTWLNMQDQGTVIYVAFGSIATIENQQQFAELAIALEFTGNPFLWVVRPGGSEFPDGFLKRVGDRGKIVEWANQEEVLSHPSIACFVSHCGWNSTLDGLVAGVPFLCWPFCFDQFHNKKYICETWKIGLELKAENGTDVGIITNAEIVRKLDELLYDDTIKSNSMKLREIARDATCGSTTDTGSSFLKFETFVTELCNTLCKCHIDNVQEISKDYKRQLNLNGQDVC</sequence>
<evidence type="ECO:0000256" key="3">
    <source>
        <dbReference type="ARBA" id="ARBA00012585"/>
    </source>
</evidence>
<dbReference type="Pfam" id="PF00201">
    <property type="entry name" value="UDPGT"/>
    <property type="match status" value="1"/>
</dbReference>
<organism evidence="6">
    <name type="scientific">Linum usitatissimum</name>
    <name type="common">Flax</name>
    <name type="synonym">Linum humile</name>
    <dbReference type="NCBI Taxonomy" id="4006"/>
    <lineage>
        <taxon>Eukaryota</taxon>
        <taxon>Viridiplantae</taxon>
        <taxon>Streptophyta</taxon>
        <taxon>Embryophyta</taxon>
        <taxon>Tracheophyta</taxon>
        <taxon>Spermatophyta</taxon>
        <taxon>Magnoliopsida</taxon>
        <taxon>eudicotyledons</taxon>
        <taxon>Gunneridae</taxon>
        <taxon>Pentapetalae</taxon>
        <taxon>rosids</taxon>
        <taxon>fabids</taxon>
        <taxon>Malpighiales</taxon>
        <taxon>Linaceae</taxon>
        <taxon>Linum</taxon>
    </lineage>
</organism>
<dbReference type="Gene3D" id="3.40.50.2000">
    <property type="entry name" value="Glycogen Phosphorylase B"/>
    <property type="match status" value="2"/>
</dbReference>
<dbReference type="FunFam" id="3.40.50.2000:FF:000056">
    <property type="entry name" value="Glycosyltransferase"/>
    <property type="match status" value="1"/>
</dbReference>
<dbReference type="PANTHER" id="PTHR11926:SF1412">
    <property type="entry name" value="UDP-GLYCOSYLTRANSFERASE 83A1-LIKE"/>
    <property type="match status" value="1"/>
</dbReference>
<dbReference type="InterPro" id="IPR002213">
    <property type="entry name" value="UDP_glucos_trans"/>
</dbReference>
<keyword evidence="4 6" id="KW-0808">Transferase</keyword>
<proteinExistence type="inferred from homology"/>
<dbReference type="EC" id="2.4.1.115" evidence="3"/>
<protein>
    <recommendedName>
        <fullName evidence="3">anthocyanidin 3-O-glucosyltransferase</fullName>
        <ecNumber evidence="3">2.4.1.115</ecNumber>
    </recommendedName>
</protein>
<evidence type="ECO:0000256" key="1">
    <source>
        <dbReference type="ARBA" id="ARBA00004935"/>
    </source>
</evidence>
<comment type="catalytic activity">
    <reaction evidence="5">
        <text>an anthocyanidin + UDP-alpha-D-glucose + H(+) = an anthocyanidin 3-O-beta-D-glucoside + UDP</text>
        <dbReference type="Rhea" id="RHEA:20093"/>
        <dbReference type="ChEBI" id="CHEBI:15378"/>
        <dbReference type="ChEBI" id="CHEBI:16307"/>
        <dbReference type="ChEBI" id="CHEBI:58223"/>
        <dbReference type="ChEBI" id="CHEBI:58885"/>
        <dbReference type="ChEBI" id="CHEBI:143576"/>
        <dbReference type="EC" id="2.4.1.115"/>
    </reaction>
</comment>
<dbReference type="SUPFAM" id="SSF53756">
    <property type="entry name" value="UDP-Glycosyltransferase/glycogen phosphorylase"/>
    <property type="match status" value="1"/>
</dbReference>
<dbReference type="CDD" id="cd03784">
    <property type="entry name" value="GT1_Gtf-like"/>
    <property type="match status" value="1"/>
</dbReference>
<accession>I2BH92</accession>
<gene>
    <name evidence="6" type="primary">UGT712D1</name>
</gene>
<dbReference type="GO" id="GO:0047213">
    <property type="term" value="F:anthocyanidin 3-O-glucosyltransferase activity"/>
    <property type="evidence" value="ECO:0007669"/>
    <property type="project" value="UniProtKB-EC"/>
</dbReference>
<name>I2BH92_LINUS</name>